<dbReference type="GO" id="GO:0008863">
    <property type="term" value="F:formate dehydrogenase (NAD+) activity"/>
    <property type="evidence" value="ECO:0007669"/>
    <property type="project" value="InterPro"/>
</dbReference>
<comment type="cofactor">
    <cofactor evidence="1">
        <name>[4Fe-4S] cluster</name>
        <dbReference type="ChEBI" id="CHEBI:49883"/>
    </cofactor>
</comment>
<evidence type="ECO:0000256" key="11">
    <source>
        <dbReference type="ARBA" id="ARBA00023014"/>
    </source>
</evidence>
<keyword evidence="9" id="KW-0560">Oxidoreductase</keyword>
<gene>
    <name evidence="14" type="primary">fdnG</name>
    <name evidence="14" type="ORF">C0Z19_15940</name>
</gene>
<dbReference type="InterPro" id="IPR006443">
    <property type="entry name" value="Formate-DH-alph_fdnG"/>
</dbReference>
<dbReference type="InterPro" id="IPR006657">
    <property type="entry name" value="MoPterin_dinucl-bd_dom"/>
</dbReference>
<feature type="domain" description="Molybdopterin oxidoreductase" evidence="12">
    <location>
        <begin position="12"/>
        <end position="391"/>
    </location>
</feature>
<evidence type="ECO:0000256" key="9">
    <source>
        <dbReference type="ARBA" id="ARBA00023002"/>
    </source>
</evidence>
<keyword evidence="4" id="KW-0004">4Fe-4S</keyword>
<dbReference type="AlphaFoldDB" id="A0A2N7W249"/>
<dbReference type="FunFam" id="3.40.50.740:FF:000007">
    <property type="entry name" value="Formate dehydrogenase, alpha subunit, selenocysteine-containing"/>
    <property type="match status" value="1"/>
</dbReference>
<dbReference type="FunFam" id="2.40.40.20:FF:000017">
    <property type="entry name" value="Formate dehydrogenase, alpha subunit"/>
    <property type="match status" value="1"/>
</dbReference>
<dbReference type="Pfam" id="PF00384">
    <property type="entry name" value="Molybdopterin"/>
    <property type="match status" value="1"/>
</dbReference>
<keyword evidence="7" id="KW-0574">Periplasm</keyword>
<dbReference type="GO" id="GO:0047111">
    <property type="term" value="F:formate dehydrogenase (cytochrome-c-553) activity"/>
    <property type="evidence" value="ECO:0007669"/>
    <property type="project" value="InterPro"/>
</dbReference>
<evidence type="ECO:0000256" key="6">
    <source>
        <dbReference type="ARBA" id="ARBA00022729"/>
    </source>
</evidence>
<dbReference type="GO" id="GO:0009061">
    <property type="term" value="P:anaerobic respiration"/>
    <property type="evidence" value="ECO:0007669"/>
    <property type="project" value="TreeGrafter"/>
</dbReference>
<dbReference type="Pfam" id="PF01568">
    <property type="entry name" value="Molydop_binding"/>
    <property type="match status" value="1"/>
</dbReference>
<keyword evidence="5" id="KW-0479">Metal-binding</keyword>
<proteinExistence type="inferred from homology"/>
<dbReference type="PANTHER" id="PTHR43598">
    <property type="entry name" value="TUNGSTEN-CONTAINING FORMYLMETHANOFURAN DEHYDROGENASE 2 SUBUNIT B"/>
    <property type="match status" value="1"/>
</dbReference>
<accession>A0A2N7W249</accession>
<evidence type="ECO:0000259" key="12">
    <source>
        <dbReference type="Pfam" id="PF00384"/>
    </source>
</evidence>
<comment type="similarity">
    <text evidence="3">Belongs to the prokaryotic molybdopterin-containing oxidoreductase family.</text>
</comment>
<dbReference type="InterPro" id="IPR006656">
    <property type="entry name" value="Mopterin_OxRdtase"/>
</dbReference>
<evidence type="ECO:0000313" key="15">
    <source>
        <dbReference type="Proteomes" id="UP000235347"/>
    </source>
</evidence>
<keyword evidence="11" id="KW-0411">Iron-sulfur</keyword>
<keyword evidence="8" id="KW-0712">Selenocysteine</keyword>
<dbReference type="Gene3D" id="3.40.50.740">
    <property type="match status" value="1"/>
</dbReference>
<keyword evidence="6" id="KW-0732">Signal</keyword>
<evidence type="ECO:0000313" key="14">
    <source>
        <dbReference type="EMBL" id="PMS23487.1"/>
    </source>
</evidence>
<dbReference type="Gene3D" id="3.40.228.10">
    <property type="entry name" value="Dimethylsulfoxide Reductase, domain 2"/>
    <property type="match status" value="2"/>
</dbReference>
<evidence type="ECO:0000256" key="5">
    <source>
        <dbReference type="ARBA" id="ARBA00022723"/>
    </source>
</evidence>
<keyword evidence="10" id="KW-0408">Iron</keyword>
<protein>
    <submittedName>
        <fullName evidence="14">Formate dehydrogenase-N subunit alpha</fullName>
    </submittedName>
</protein>
<dbReference type="GO" id="GO:0042597">
    <property type="term" value="C:periplasmic space"/>
    <property type="evidence" value="ECO:0007669"/>
    <property type="project" value="UniProtKB-SubCell"/>
</dbReference>
<feature type="domain" description="Molybdopterin dinucleotide-binding" evidence="13">
    <location>
        <begin position="699"/>
        <end position="815"/>
    </location>
</feature>
<keyword evidence="15" id="KW-1185">Reference proteome</keyword>
<evidence type="ECO:0000256" key="3">
    <source>
        <dbReference type="ARBA" id="ARBA00010312"/>
    </source>
</evidence>
<dbReference type="Proteomes" id="UP000235347">
    <property type="component" value="Unassembled WGS sequence"/>
</dbReference>
<dbReference type="FunFam" id="3.40.228.10:FF:000009">
    <property type="entry name" value="Formate dehydrogenase, alpha subunit, selenocysteine-containing"/>
    <property type="match status" value="1"/>
</dbReference>
<dbReference type="GO" id="GO:0030151">
    <property type="term" value="F:molybdenum ion binding"/>
    <property type="evidence" value="ECO:0007669"/>
    <property type="project" value="TreeGrafter"/>
</dbReference>
<dbReference type="GO" id="GO:0009055">
    <property type="term" value="F:electron transfer activity"/>
    <property type="evidence" value="ECO:0007669"/>
    <property type="project" value="InterPro"/>
</dbReference>
<dbReference type="GO" id="GO:0051539">
    <property type="term" value="F:4 iron, 4 sulfur cluster binding"/>
    <property type="evidence" value="ECO:0007669"/>
    <property type="project" value="UniProtKB-KW"/>
</dbReference>
<dbReference type="SUPFAM" id="SSF53706">
    <property type="entry name" value="Formate dehydrogenase/DMSO reductase, domains 1-3"/>
    <property type="match status" value="1"/>
</dbReference>
<sequence>MAGLAPTFGRGAMTNHWVDIKNADVILVMGGNSAEAHPCGFKWVTEAKAHRKARLIVVDPRFTRTASVADFYTPIRTGTDIVFLGGVINYLLTHDKIQHDYVRNYTDMPFIVREDFKFDDGIYSGFDADKHGYPDKSTWDYERGDDNFVKIDPTLQHPRCVYNLLKAHYSRYTPELVERVCGTPSAAFVHVCETLAGTAVPDRAATILYALGWTHHSVGSQMIRTGAMVQLLLGNIGVAGGGMNALRGHSNIQGLTDLGLMSNLLTGYMTLPMQAEQDFDAYIAKRALQPLRPNQLSYWKNYRAFFVSFMKSWWGDAATADNHWGYDYLPKLDKSYDLMQGIELMHQGKMNGYIAQGFNPLAAAPSKAKTAAALAKLKWLVIMDPLATETSEFWNHYGDFNDVSPSQIQTEVFRLPATCFAEEDGSLVSSGRVLQWHWKGTEPPGEARSDLEIMGGLFLRIRNLYRTKGGKYPDPIVNLSWPYANPASPTPEELAKEYNGRALADLPDPKDATKVVVKKGEQLAGFAQLKDDGSTASGCWIFCGAWTQAGNQMARRDNADPTGIGQTLGWAWAWPANRRVLYNRASCDMSGKPLDPSRKLIAWNGSTWGGADVPDFKLDEPPENGMGPFIMLAEGVARFFARDAMVEGPFPEHYEPFENPLGHNPLHPNNALATSNPAARVFPDDRAMFGTADQFPVIATTYRLTEHFHYWTKHVRLNAILQPEQFVEIGEELANQIGVKHGGRVKVSSKRGYIVAVAVVTKRIKPFVIEGRKVQMVGVPLHWGFMGLAKPGYLANTLTPSVADGNSQTPEFKSFLVKVEKA</sequence>
<evidence type="ECO:0000259" key="13">
    <source>
        <dbReference type="Pfam" id="PF01568"/>
    </source>
</evidence>
<dbReference type="InterPro" id="IPR009010">
    <property type="entry name" value="Asp_de-COase-like_dom_sf"/>
</dbReference>
<dbReference type="NCBIfam" id="TIGR01553">
    <property type="entry name" value="formate-DH-alph"/>
    <property type="match status" value="1"/>
</dbReference>
<dbReference type="FunFam" id="3.40.228.10:FF:000006">
    <property type="entry name" value="Formate dehydrogenase, alpha subunit, selenocysteine-containing"/>
    <property type="match status" value="1"/>
</dbReference>
<dbReference type="SUPFAM" id="SSF50692">
    <property type="entry name" value="ADC-like"/>
    <property type="match status" value="1"/>
</dbReference>
<dbReference type="GO" id="GO:0043546">
    <property type="term" value="F:molybdopterin cofactor binding"/>
    <property type="evidence" value="ECO:0007669"/>
    <property type="project" value="InterPro"/>
</dbReference>
<dbReference type="EMBL" id="PNYB01000012">
    <property type="protein sequence ID" value="PMS23487.1"/>
    <property type="molecule type" value="Genomic_DNA"/>
</dbReference>
<dbReference type="PANTHER" id="PTHR43598:SF1">
    <property type="entry name" value="FORMATE DEHYDROGENASE-O MAJOR SUBUNIT"/>
    <property type="match status" value="1"/>
</dbReference>
<name>A0A2N7W249_9BURK</name>
<evidence type="ECO:0000256" key="7">
    <source>
        <dbReference type="ARBA" id="ARBA00022764"/>
    </source>
</evidence>
<reference evidence="14 15" key="1">
    <citation type="submission" date="2018-01" db="EMBL/GenBank/DDBJ databases">
        <title>Whole genome analyses suggest that Burkholderia sensu lato contains two further novel genera in the rhizoxinica-symbiotica group Mycetohabitans gen. nov., and Trinickia gen. nov.: implications for the evolution of diazotrophy and nodulation in the Burkholderiaceae.</title>
        <authorList>
            <person name="Estrada-de los Santos P."/>
            <person name="Palmer M."/>
            <person name="Chavez-Ramirez B."/>
            <person name="Beukes C."/>
            <person name="Steenkamp E.T."/>
            <person name="Hirsch A.M."/>
            <person name="Manyaka P."/>
            <person name="Maluk M."/>
            <person name="Lafos M."/>
            <person name="Crook M."/>
            <person name="Gross E."/>
            <person name="Simon M.F."/>
            <person name="Bueno dos Reis Junior F."/>
            <person name="Poole P.S."/>
            <person name="Venter S.N."/>
            <person name="James E.K."/>
        </authorList>
    </citation>
    <scope>NUCLEOTIDE SEQUENCE [LARGE SCALE GENOMIC DNA]</scope>
    <source>
        <strain evidence="14 15">GP25-8</strain>
    </source>
</reference>
<comment type="subcellular location">
    <subcellularLocation>
        <location evidence="2">Periplasm</location>
    </subcellularLocation>
</comment>
<organism evidence="14 15">
    <name type="scientific">Trinickia soli</name>
    <dbReference type="NCBI Taxonomy" id="380675"/>
    <lineage>
        <taxon>Bacteria</taxon>
        <taxon>Pseudomonadati</taxon>
        <taxon>Pseudomonadota</taxon>
        <taxon>Betaproteobacteria</taxon>
        <taxon>Burkholderiales</taxon>
        <taxon>Burkholderiaceae</taxon>
        <taxon>Trinickia</taxon>
    </lineage>
</organism>
<dbReference type="Gene3D" id="2.40.40.20">
    <property type="match status" value="1"/>
</dbReference>
<evidence type="ECO:0000256" key="10">
    <source>
        <dbReference type="ARBA" id="ARBA00023004"/>
    </source>
</evidence>
<dbReference type="CDD" id="cd02792">
    <property type="entry name" value="MopB_CT_Formate-Dh-Na-like"/>
    <property type="match status" value="1"/>
</dbReference>
<comment type="caution">
    <text evidence="14">The sequence shown here is derived from an EMBL/GenBank/DDBJ whole genome shotgun (WGS) entry which is preliminary data.</text>
</comment>
<evidence type="ECO:0000256" key="1">
    <source>
        <dbReference type="ARBA" id="ARBA00001966"/>
    </source>
</evidence>
<evidence type="ECO:0000256" key="4">
    <source>
        <dbReference type="ARBA" id="ARBA00022485"/>
    </source>
</evidence>
<evidence type="ECO:0000256" key="2">
    <source>
        <dbReference type="ARBA" id="ARBA00004418"/>
    </source>
</evidence>
<evidence type="ECO:0000256" key="8">
    <source>
        <dbReference type="ARBA" id="ARBA00022933"/>
    </source>
</evidence>